<gene>
    <name evidence="2" type="ORF">SAMN05421820_108287</name>
</gene>
<dbReference type="PANTHER" id="PTHR36974">
    <property type="entry name" value="MEMBRANE PROTEIN-RELATED"/>
    <property type="match status" value="1"/>
</dbReference>
<organism evidence="2 3">
    <name type="scientific">Pedobacter steynii</name>
    <dbReference type="NCBI Taxonomy" id="430522"/>
    <lineage>
        <taxon>Bacteria</taxon>
        <taxon>Pseudomonadati</taxon>
        <taxon>Bacteroidota</taxon>
        <taxon>Sphingobacteriia</taxon>
        <taxon>Sphingobacteriales</taxon>
        <taxon>Sphingobacteriaceae</taxon>
        <taxon>Pedobacter</taxon>
    </lineage>
</organism>
<feature type="transmembrane region" description="Helical" evidence="1">
    <location>
        <begin position="66"/>
        <end position="84"/>
    </location>
</feature>
<proteinExistence type="predicted"/>
<keyword evidence="1" id="KW-0472">Membrane</keyword>
<keyword evidence="3" id="KW-1185">Reference proteome</keyword>
<protein>
    <submittedName>
        <fullName evidence="2">Uncharacterized membrane protein</fullName>
    </submittedName>
</protein>
<evidence type="ECO:0000256" key="1">
    <source>
        <dbReference type="SAM" id="Phobius"/>
    </source>
</evidence>
<dbReference type="STRING" id="430522.BFS30_22775"/>
<feature type="transmembrane region" description="Helical" evidence="1">
    <location>
        <begin position="129"/>
        <end position="148"/>
    </location>
</feature>
<feature type="transmembrane region" description="Helical" evidence="1">
    <location>
        <begin position="90"/>
        <end position="109"/>
    </location>
</feature>
<evidence type="ECO:0000313" key="2">
    <source>
        <dbReference type="EMBL" id="SDN64262.1"/>
    </source>
</evidence>
<keyword evidence="1" id="KW-0812">Transmembrane</keyword>
<feature type="transmembrane region" description="Helical" evidence="1">
    <location>
        <begin position="27"/>
        <end position="45"/>
    </location>
</feature>
<dbReference type="PANTHER" id="PTHR36974:SF1">
    <property type="entry name" value="DOXX FAMILY MEMBRANE PROTEIN"/>
    <property type="match status" value="1"/>
</dbReference>
<dbReference type="EMBL" id="FNGY01000008">
    <property type="protein sequence ID" value="SDN64262.1"/>
    <property type="molecule type" value="Genomic_DNA"/>
</dbReference>
<sequence length="152" mass="17007">MKVLLVLFVSFLLSLLGYKSFTGSWNLLISGNIALCIMMCFAASGHFAFTKGMEMMIPKFVPFKKAIVIGTGVMEVIAGLGLLFDQTRSAAAIFLIAFFVLILPANIYATIHHIDLQKGDFNGPGTRYLWFRIPMQLLLISWAWYFGIRLMA</sequence>
<evidence type="ECO:0000313" key="3">
    <source>
        <dbReference type="Proteomes" id="UP000183200"/>
    </source>
</evidence>
<keyword evidence="1" id="KW-1133">Transmembrane helix</keyword>
<name>A0A1H0D261_9SPHI</name>
<dbReference type="RefSeq" id="WP_074611224.1">
    <property type="nucleotide sequence ID" value="NZ_FNGY01000008.1"/>
</dbReference>
<reference evidence="3" key="1">
    <citation type="submission" date="2016-10" db="EMBL/GenBank/DDBJ databases">
        <authorList>
            <person name="Varghese N."/>
            <person name="Submissions S."/>
        </authorList>
    </citation>
    <scope>NUCLEOTIDE SEQUENCE [LARGE SCALE GENOMIC DNA]</scope>
    <source>
        <strain evidence="3">DSM 19110</strain>
    </source>
</reference>
<accession>A0A1H0D261</accession>
<dbReference type="AlphaFoldDB" id="A0A1H0D261"/>
<dbReference type="OrthoDB" id="673526at2"/>
<dbReference type="Proteomes" id="UP000183200">
    <property type="component" value="Unassembled WGS sequence"/>
</dbReference>